<sequence length="87" mass="9803">MPEFNHGPVPTGWKVEAVPKNPTDSDNTDMIIGVSIDERAQIMVLNANTSTRCKNVNEYINYTTPVIISYMINAFKIVYNILLLENT</sequence>
<dbReference type="EMBL" id="CAJPIZ010014934">
    <property type="protein sequence ID" value="CAG2115023.1"/>
    <property type="molecule type" value="Genomic_DNA"/>
</dbReference>
<protein>
    <submittedName>
        <fullName evidence="2">Uncharacterized protein</fullName>
    </submittedName>
</protein>
<feature type="region of interest" description="Disordered" evidence="1">
    <location>
        <begin position="1"/>
        <end position="26"/>
    </location>
</feature>
<dbReference type="EMBL" id="OC869509">
    <property type="protein sequence ID" value="CAD7634593.1"/>
    <property type="molecule type" value="Genomic_DNA"/>
</dbReference>
<accession>A0A7R9L422</accession>
<reference evidence="2" key="1">
    <citation type="submission" date="2020-11" db="EMBL/GenBank/DDBJ databases">
        <authorList>
            <person name="Tran Van P."/>
        </authorList>
    </citation>
    <scope>NUCLEOTIDE SEQUENCE</scope>
</reference>
<proteinExistence type="predicted"/>
<dbReference type="Proteomes" id="UP000759131">
    <property type="component" value="Unassembled WGS sequence"/>
</dbReference>
<evidence type="ECO:0000256" key="1">
    <source>
        <dbReference type="SAM" id="MobiDB-lite"/>
    </source>
</evidence>
<dbReference type="AlphaFoldDB" id="A0A7R9L422"/>
<gene>
    <name evidence="2" type="ORF">OSB1V03_LOCUS14989</name>
</gene>
<feature type="non-terminal residue" evidence="2">
    <location>
        <position position="87"/>
    </location>
</feature>
<organism evidence="2">
    <name type="scientific">Medioppia subpectinata</name>
    <dbReference type="NCBI Taxonomy" id="1979941"/>
    <lineage>
        <taxon>Eukaryota</taxon>
        <taxon>Metazoa</taxon>
        <taxon>Ecdysozoa</taxon>
        <taxon>Arthropoda</taxon>
        <taxon>Chelicerata</taxon>
        <taxon>Arachnida</taxon>
        <taxon>Acari</taxon>
        <taxon>Acariformes</taxon>
        <taxon>Sarcoptiformes</taxon>
        <taxon>Oribatida</taxon>
        <taxon>Brachypylina</taxon>
        <taxon>Oppioidea</taxon>
        <taxon>Oppiidae</taxon>
        <taxon>Medioppia</taxon>
    </lineage>
</organism>
<dbReference type="OrthoDB" id="6503560at2759"/>
<evidence type="ECO:0000313" key="2">
    <source>
        <dbReference type="EMBL" id="CAD7634593.1"/>
    </source>
</evidence>
<keyword evidence="3" id="KW-1185">Reference proteome</keyword>
<name>A0A7R9L422_9ACAR</name>
<evidence type="ECO:0000313" key="3">
    <source>
        <dbReference type="Proteomes" id="UP000759131"/>
    </source>
</evidence>